<sequence>MVNSNSVPLRVATFGVGQHVRKLLEMAFAGPGKGNYFLVEETAAEVGILDLDGPRWKALWKNYRSRFPKRPTLIMSMRPTVFQDTVVIPKPVRLEILLAALEKLRVNCRCGGEAPKLSLQQPLKSRPGVEVSKSSQIVPSSILPSSTAYQPFIFGAAEAMERRAIHEYCGNAPDRDVTDPIQLEKIYYDSHRYLQGHLHNALIKAQAIGGARITTSGWGEVIISLESSQIMLKLSDRQLRPLCVMPLAKANVDISTLTPQEVEALSSQVVYSDSWQPLQPLLWKVALWTSRGRIPLDVPLDRPVCLKHWPNLTRLLLTPHAMRIAALWMVRPCSLMGTVAALQIPQRYVFAFFSAVHSLGLVALEQITVKEAPLSIPVPQHKGILDRILNRLRQS</sequence>
<dbReference type="OrthoDB" id="3212305at2"/>
<dbReference type="EMBL" id="CP002086">
    <property type="protein sequence ID" value="ADJ27100.1"/>
    <property type="molecule type" value="Genomic_DNA"/>
</dbReference>
<evidence type="ECO:0000313" key="2">
    <source>
        <dbReference type="Proteomes" id="UP000000393"/>
    </source>
</evidence>
<dbReference type="RefSeq" id="WP_013219212.1">
    <property type="nucleotide sequence ID" value="NC_014315.1"/>
</dbReference>
<dbReference type="STRING" id="105559.Nwat_0121"/>
<dbReference type="HOGENOM" id="CLU_690438_0_0_6"/>
<keyword evidence="2" id="KW-1185">Reference proteome</keyword>
<dbReference type="AlphaFoldDB" id="D8K8A5"/>
<dbReference type="Proteomes" id="UP000000393">
    <property type="component" value="Chromosome"/>
</dbReference>
<dbReference type="eggNOG" id="ENOG502ZATE">
    <property type="taxonomic scope" value="Bacteria"/>
</dbReference>
<organism evidence="1 2">
    <name type="scientific">Nitrosococcus watsoni (strain C-113)</name>
    <dbReference type="NCBI Taxonomy" id="105559"/>
    <lineage>
        <taxon>Bacteria</taxon>
        <taxon>Pseudomonadati</taxon>
        <taxon>Pseudomonadota</taxon>
        <taxon>Gammaproteobacteria</taxon>
        <taxon>Chromatiales</taxon>
        <taxon>Chromatiaceae</taxon>
        <taxon>Nitrosococcus</taxon>
    </lineage>
</organism>
<name>D8K8A5_NITWC</name>
<gene>
    <name evidence="1" type="ordered locus">Nwat_0121</name>
</gene>
<dbReference type="KEGG" id="nwa:Nwat_0121"/>
<protein>
    <submittedName>
        <fullName evidence="1">Uncharacterized protein</fullName>
    </submittedName>
</protein>
<reference evidence="1 2" key="1">
    <citation type="submission" date="2010-06" db="EMBL/GenBank/DDBJ databases">
        <title>Complete sequence of chromosome of Nitrosococcus watsoni C-113.</title>
        <authorList>
            <consortium name="US DOE Joint Genome Institute"/>
            <person name="Lucas S."/>
            <person name="Copeland A."/>
            <person name="Lapidus A."/>
            <person name="Cheng J.-F."/>
            <person name="Bruce D."/>
            <person name="Goodwin L."/>
            <person name="Pitluck S."/>
            <person name="Malfatti S.A."/>
            <person name="Chain P.S.G."/>
            <person name="Land M."/>
            <person name="Hauser L."/>
            <person name="Kyrpides N."/>
            <person name="Ivanova N."/>
            <person name="Cambell M.A."/>
            <person name="Heidelberg J.F."/>
            <person name="Klotz M.G."/>
            <person name="Woyke T."/>
        </authorList>
    </citation>
    <scope>NUCLEOTIDE SEQUENCE [LARGE SCALE GENOMIC DNA]</scope>
    <source>
        <strain evidence="1 2">C-113</strain>
    </source>
</reference>
<evidence type="ECO:0000313" key="1">
    <source>
        <dbReference type="EMBL" id="ADJ27100.1"/>
    </source>
</evidence>
<accession>D8K8A5</accession>
<proteinExistence type="predicted"/>